<dbReference type="PIRSF" id="PIRSF004923">
    <property type="entry name" value="RseC"/>
    <property type="match status" value="1"/>
</dbReference>
<keyword evidence="1" id="KW-1133">Transmembrane helix</keyword>
<evidence type="ECO:0000313" key="3">
    <source>
        <dbReference type="Proteomes" id="UP000304912"/>
    </source>
</evidence>
<dbReference type="Pfam" id="PF04246">
    <property type="entry name" value="RseC_MucC"/>
    <property type="match status" value="1"/>
</dbReference>
<keyword evidence="1" id="KW-0472">Membrane</keyword>
<dbReference type="PANTHER" id="PTHR35867:SF1">
    <property type="entry name" value="PROTEIN RSEC"/>
    <property type="match status" value="1"/>
</dbReference>
<name>A0A5B7YF58_9ALTE</name>
<evidence type="ECO:0000256" key="1">
    <source>
        <dbReference type="SAM" id="Phobius"/>
    </source>
</evidence>
<dbReference type="Proteomes" id="UP000304912">
    <property type="component" value="Chromosome"/>
</dbReference>
<reference evidence="2 3" key="1">
    <citation type="submission" date="2019-04" db="EMBL/GenBank/DDBJ databases">
        <title>Salinimonas iocasae sp. nov., a halophilic bacterium isolated from the outer tube casing of tubeworms in Okinawa Trough.</title>
        <authorList>
            <person name="Zhang H."/>
            <person name="Wang H."/>
            <person name="Li C."/>
        </authorList>
    </citation>
    <scope>NUCLEOTIDE SEQUENCE [LARGE SCALE GENOMIC DNA]</scope>
    <source>
        <strain evidence="2 3">KX18D6</strain>
    </source>
</reference>
<dbReference type="EMBL" id="CP039852">
    <property type="protein sequence ID" value="QCZ93029.1"/>
    <property type="molecule type" value="Genomic_DNA"/>
</dbReference>
<dbReference type="OrthoDB" id="9795854at2"/>
<keyword evidence="1" id="KW-0812">Transmembrane</keyword>
<proteinExistence type="predicted"/>
<dbReference type="KEGG" id="salk:FBQ74_05785"/>
<dbReference type="InterPro" id="IPR026268">
    <property type="entry name" value="RseC"/>
</dbReference>
<dbReference type="PANTHER" id="PTHR35867">
    <property type="entry name" value="PROTEIN RSEC"/>
    <property type="match status" value="1"/>
</dbReference>
<evidence type="ECO:0000313" key="2">
    <source>
        <dbReference type="EMBL" id="QCZ93029.1"/>
    </source>
</evidence>
<dbReference type="RefSeq" id="WP_139755776.1">
    <property type="nucleotide sequence ID" value="NZ_CP039852.1"/>
</dbReference>
<sequence>MITETATVLAVDGDEVTLEAAIKSTCSTCQAQSDCGSGVISRALAPRMQQITLNSPVPVKVGDQVKVGIPEAGILGASLWLYLVPLLLFILSAGVLHSAFSSFADWGELITIVGSIATTCVGFVVVSGHLKRSDQTRFTPVLLSVITPAIAKNAAS</sequence>
<protein>
    <submittedName>
        <fullName evidence="2">Transcriptional regulator</fullName>
    </submittedName>
</protein>
<dbReference type="AlphaFoldDB" id="A0A5B7YF58"/>
<feature type="transmembrane region" description="Helical" evidence="1">
    <location>
        <begin position="106"/>
        <end position="127"/>
    </location>
</feature>
<feature type="transmembrane region" description="Helical" evidence="1">
    <location>
        <begin position="79"/>
        <end position="100"/>
    </location>
</feature>
<keyword evidence="3" id="KW-1185">Reference proteome</keyword>
<dbReference type="InterPro" id="IPR007359">
    <property type="entry name" value="SigmaE_reg_RseC_MucC"/>
</dbReference>
<gene>
    <name evidence="2" type="ORF">FBQ74_05785</name>
</gene>
<accession>A0A5B7YF58</accession>
<organism evidence="2 3">
    <name type="scientific">Salinimonas iocasae</name>
    <dbReference type="NCBI Taxonomy" id="2572577"/>
    <lineage>
        <taxon>Bacteria</taxon>
        <taxon>Pseudomonadati</taxon>
        <taxon>Pseudomonadota</taxon>
        <taxon>Gammaproteobacteria</taxon>
        <taxon>Alteromonadales</taxon>
        <taxon>Alteromonadaceae</taxon>
        <taxon>Alteromonas/Salinimonas group</taxon>
        <taxon>Salinimonas</taxon>
    </lineage>
</organism>